<evidence type="ECO:0000256" key="6">
    <source>
        <dbReference type="ARBA" id="ARBA00038445"/>
    </source>
</evidence>
<dbReference type="GO" id="GO:0006627">
    <property type="term" value="P:protein processing involved in protein targeting to mitochondrion"/>
    <property type="evidence" value="ECO:0007669"/>
    <property type="project" value="TreeGrafter"/>
</dbReference>
<dbReference type="FunFam" id="2.10.109.10:FF:000014">
    <property type="entry name" value="Inner membrane protease subunit 1"/>
    <property type="match status" value="1"/>
</dbReference>
<keyword evidence="12" id="KW-1185">Reference proteome</keyword>
<dbReference type="AlphaFoldDB" id="A0A7N2LRR6"/>
<feature type="active site" evidence="9">
    <location>
        <position position="51"/>
    </location>
</feature>
<dbReference type="Proteomes" id="UP000594261">
    <property type="component" value="Chromosome 5"/>
</dbReference>
<feature type="active site" evidence="9">
    <location>
        <position position="95"/>
    </location>
</feature>
<dbReference type="InterPro" id="IPR000223">
    <property type="entry name" value="Pept_S26A_signal_pept_1"/>
</dbReference>
<dbReference type="Gene3D" id="2.10.109.10">
    <property type="entry name" value="Umud Fragment, subunit A"/>
    <property type="match status" value="1"/>
</dbReference>
<evidence type="ECO:0000256" key="2">
    <source>
        <dbReference type="ARBA" id="ARBA00022792"/>
    </source>
</evidence>
<dbReference type="PANTHER" id="PTHR12383:SF16">
    <property type="entry name" value="MITOCHONDRIAL INNER MEMBRANE PROTEASE SUBUNIT 1"/>
    <property type="match status" value="1"/>
</dbReference>
<dbReference type="CDD" id="cd06530">
    <property type="entry name" value="S26_SPase_I"/>
    <property type="match status" value="1"/>
</dbReference>
<comment type="subcellular location">
    <subcellularLocation>
        <location evidence="1">Mitochondrion inner membrane</location>
    </subcellularLocation>
</comment>
<evidence type="ECO:0000256" key="9">
    <source>
        <dbReference type="PIRSR" id="PIRSR600223-1"/>
    </source>
</evidence>
<dbReference type="SUPFAM" id="SSF51306">
    <property type="entry name" value="LexA/Signal peptidase"/>
    <property type="match status" value="1"/>
</dbReference>
<evidence type="ECO:0000256" key="1">
    <source>
        <dbReference type="ARBA" id="ARBA00004273"/>
    </source>
</evidence>
<dbReference type="EnsemblPlants" id="QL05p059492:mrna">
    <property type="protein sequence ID" value="QL05p059492:mrna"/>
    <property type="gene ID" value="QL05p059492"/>
</dbReference>
<keyword evidence="4" id="KW-0496">Mitochondrion</keyword>
<keyword evidence="2" id="KW-0999">Mitochondrion inner membrane</keyword>
<keyword evidence="3" id="KW-0378">Hydrolase</keyword>
<name>A0A7N2LRR6_QUELO</name>
<dbReference type="InterPro" id="IPR019533">
    <property type="entry name" value="Peptidase_S26"/>
</dbReference>
<comment type="similarity">
    <text evidence="6">Belongs to the peptidase S26 family. IMP1 subfamily.</text>
</comment>
<evidence type="ECO:0000256" key="3">
    <source>
        <dbReference type="ARBA" id="ARBA00022801"/>
    </source>
</evidence>
<dbReference type="PANTHER" id="PTHR12383">
    <property type="entry name" value="PROTEASE FAMILY S26 MITOCHONDRIAL INNER MEMBRANE PROTEASE-RELATED"/>
    <property type="match status" value="1"/>
</dbReference>
<sequence length="245" mass="27753">MVGLVGRLWNLQYKSIVKEASGKTLAVAKFFCVLHVTNTYLCTFALAYGPSMVPTFNLTGDMYLAERLSIKFGKVGPGDVVLLRSPESPRKVMVKRLLGLESHSITYVVDPMKSDRCDTIVVPKGHVWVEGDNIYNSRDSRQFGPVPYGLLEGKVFCKVTTFLSLAHLMLNFDAVNCTSSLSQPKNKRRQSLYNFNCYIWIAEQSRKAQSSWIKIEMDERQCKTYIWPPKEFGSLMKSGMKDPDL</sequence>
<dbReference type="Pfam" id="PF10502">
    <property type="entry name" value="Peptidase_S26"/>
    <property type="match status" value="2"/>
</dbReference>
<organism evidence="11 12">
    <name type="scientific">Quercus lobata</name>
    <name type="common">Valley oak</name>
    <dbReference type="NCBI Taxonomy" id="97700"/>
    <lineage>
        <taxon>Eukaryota</taxon>
        <taxon>Viridiplantae</taxon>
        <taxon>Streptophyta</taxon>
        <taxon>Embryophyta</taxon>
        <taxon>Tracheophyta</taxon>
        <taxon>Spermatophyta</taxon>
        <taxon>Magnoliopsida</taxon>
        <taxon>eudicotyledons</taxon>
        <taxon>Gunneridae</taxon>
        <taxon>Pentapetalae</taxon>
        <taxon>rosids</taxon>
        <taxon>fabids</taxon>
        <taxon>Fagales</taxon>
        <taxon>Fagaceae</taxon>
        <taxon>Quercus</taxon>
    </lineage>
</organism>
<feature type="domain" description="Peptidase S26" evidence="10">
    <location>
        <begin position="29"/>
        <end position="108"/>
    </location>
</feature>
<reference evidence="11" key="2">
    <citation type="submission" date="2021-01" db="UniProtKB">
        <authorList>
            <consortium name="EnsemblPlants"/>
        </authorList>
    </citation>
    <scope>IDENTIFICATION</scope>
</reference>
<dbReference type="Gramene" id="QL05p059492:mrna">
    <property type="protein sequence ID" value="QL05p059492:mrna"/>
    <property type="gene ID" value="QL05p059492"/>
</dbReference>
<protein>
    <recommendedName>
        <fullName evidence="10">Peptidase S26 domain-containing protein</fullName>
    </recommendedName>
</protein>
<evidence type="ECO:0000256" key="4">
    <source>
        <dbReference type="ARBA" id="ARBA00023128"/>
    </source>
</evidence>
<dbReference type="EMBL" id="LRBV02000005">
    <property type="status" value="NOT_ANNOTATED_CDS"/>
    <property type="molecule type" value="Genomic_DNA"/>
</dbReference>
<dbReference type="GO" id="GO:0004252">
    <property type="term" value="F:serine-type endopeptidase activity"/>
    <property type="evidence" value="ECO:0007669"/>
    <property type="project" value="InterPro"/>
</dbReference>
<dbReference type="FunCoup" id="A0A7N2LRR6">
    <property type="interactions" value="2926"/>
</dbReference>
<dbReference type="GO" id="GO:0042720">
    <property type="term" value="C:mitochondrial inner membrane peptidase complex"/>
    <property type="evidence" value="ECO:0007669"/>
    <property type="project" value="TreeGrafter"/>
</dbReference>
<dbReference type="InterPro" id="IPR052064">
    <property type="entry name" value="Mito_IMP1_subunit"/>
</dbReference>
<dbReference type="GO" id="GO:0006465">
    <property type="term" value="P:signal peptide processing"/>
    <property type="evidence" value="ECO:0007669"/>
    <property type="project" value="InterPro"/>
</dbReference>
<dbReference type="InterPro" id="IPR036286">
    <property type="entry name" value="LexA/Signal_pep-like_sf"/>
</dbReference>
<dbReference type="InParanoid" id="A0A7N2LRR6"/>
<evidence type="ECO:0000256" key="8">
    <source>
        <dbReference type="ARBA" id="ARBA00064368"/>
    </source>
</evidence>
<comment type="subunit">
    <text evidence="8">Heterodimer of 2 subunits, IMP1A/B and IMP12.</text>
</comment>
<comment type="function">
    <text evidence="7">Catalyzes the removal of transit peptides required for the targeting of proteins from the mitochondrial matrix, across the inner membrane, into the inter-membrane space.</text>
</comment>
<evidence type="ECO:0000256" key="7">
    <source>
        <dbReference type="ARBA" id="ARBA00054895"/>
    </source>
</evidence>
<reference evidence="11 12" key="1">
    <citation type="journal article" date="2016" name="G3 (Bethesda)">
        <title>First Draft Assembly and Annotation of the Genome of a California Endemic Oak Quercus lobata Nee (Fagaceae).</title>
        <authorList>
            <person name="Sork V.L."/>
            <person name="Fitz-Gibbon S.T."/>
            <person name="Puiu D."/>
            <person name="Crepeau M."/>
            <person name="Gugger P.F."/>
            <person name="Sherman R."/>
            <person name="Stevens K."/>
            <person name="Langley C.H."/>
            <person name="Pellegrini M."/>
            <person name="Salzberg S.L."/>
        </authorList>
    </citation>
    <scope>NUCLEOTIDE SEQUENCE [LARGE SCALE GENOMIC DNA]</scope>
    <source>
        <strain evidence="11 12">cv. SW786</strain>
    </source>
</reference>
<keyword evidence="5" id="KW-0472">Membrane</keyword>
<dbReference type="PRINTS" id="PR00727">
    <property type="entry name" value="LEADERPTASE"/>
</dbReference>
<evidence type="ECO:0000256" key="5">
    <source>
        <dbReference type="ARBA" id="ARBA00023136"/>
    </source>
</evidence>
<accession>A0A7N2LRR6</accession>
<evidence type="ECO:0000313" key="12">
    <source>
        <dbReference type="Proteomes" id="UP000594261"/>
    </source>
</evidence>
<feature type="domain" description="Peptidase S26" evidence="10">
    <location>
        <begin position="117"/>
        <end position="157"/>
    </location>
</feature>
<evidence type="ECO:0000313" key="11">
    <source>
        <dbReference type="EnsemblPlants" id="QL05p059492:mrna"/>
    </source>
</evidence>
<proteinExistence type="inferred from homology"/>
<dbReference type="OMA" id="GRFLFIM"/>
<evidence type="ECO:0000259" key="10">
    <source>
        <dbReference type="Pfam" id="PF10502"/>
    </source>
</evidence>